<dbReference type="GeneID" id="25905385"/>
<protein>
    <submittedName>
        <fullName evidence="2">Uncharacterized protein</fullName>
    </submittedName>
</protein>
<reference evidence="2 3" key="1">
    <citation type="submission" date="2011-02" db="EMBL/GenBank/DDBJ databases">
        <title>The Genome Sequence of Sphaeroforma arctica JP610.</title>
        <authorList>
            <consortium name="The Broad Institute Genome Sequencing Platform"/>
            <person name="Russ C."/>
            <person name="Cuomo C."/>
            <person name="Young S.K."/>
            <person name="Zeng Q."/>
            <person name="Gargeya S."/>
            <person name="Alvarado L."/>
            <person name="Berlin A."/>
            <person name="Chapman S.B."/>
            <person name="Chen Z."/>
            <person name="Freedman E."/>
            <person name="Gellesch M."/>
            <person name="Goldberg J."/>
            <person name="Griggs A."/>
            <person name="Gujja S."/>
            <person name="Heilman E."/>
            <person name="Heiman D."/>
            <person name="Howarth C."/>
            <person name="Mehta T."/>
            <person name="Neiman D."/>
            <person name="Pearson M."/>
            <person name="Roberts A."/>
            <person name="Saif S."/>
            <person name="Shea T."/>
            <person name="Shenoy N."/>
            <person name="Sisk P."/>
            <person name="Stolte C."/>
            <person name="Sykes S."/>
            <person name="White J."/>
            <person name="Yandava C."/>
            <person name="Burger G."/>
            <person name="Gray M.W."/>
            <person name="Holland P.W.H."/>
            <person name="King N."/>
            <person name="Lang F.B.F."/>
            <person name="Roger A.J."/>
            <person name="Ruiz-Trillo I."/>
            <person name="Haas B."/>
            <person name="Nusbaum C."/>
            <person name="Birren B."/>
        </authorList>
    </citation>
    <scope>NUCLEOTIDE SEQUENCE [LARGE SCALE GENOMIC DNA]</scope>
    <source>
        <strain evidence="2 3">JP610</strain>
    </source>
</reference>
<keyword evidence="3" id="KW-1185">Reference proteome</keyword>
<dbReference type="EMBL" id="KQ241887">
    <property type="protein sequence ID" value="KNC82834.1"/>
    <property type="molecule type" value="Genomic_DNA"/>
</dbReference>
<name>A0A0L0G1W6_9EUKA</name>
<evidence type="ECO:0000313" key="3">
    <source>
        <dbReference type="Proteomes" id="UP000054560"/>
    </source>
</evidence>
<dbReference type="AlphaFoldDB" id="A0A0L0G1W6"/>
<feature type="region of interest" description="Disordered" evidence="1">
    <location>
        <begin position="1"/>
        <end position="22"/>
    </location>
</feature>
<dbReference type="RefSeq" id="XP_014156736.1">
    <property type="nucleotide sequence ID" value="XM_014301261.1"/>
</dbReference>
<sequence>MTSISERKRRPTISDPVTMPRPCDLETAISKRKISNEVDAPWDIEKWFERQVKQLAQFYPNPKQTLSLTTTEAIFEHAMEPGERVTSLQNWAEKNHGLMNSVQIPSKTYR</sequence>
<evidence type="ECO:0000256" key="1">
    <source>
        <dbReference type="SAM" id="MobiDB-lite"/>
    </source>
</evidence>
<gene>
    <name evidence="2" type="ORF">SARC_04881</name>
</gene>
<dbReference type="Proteomes" id="UP000054560">
    <property type="component" value="Unassembled WGS sequence"/>
</dbReference>
<proteinExistence type="predicted"/>
<evidence type="ECO:0000313" key="2">
    <source>
        <dbReference type="EMBL" id="KNC82834.1"/>
    </source>
</evidence>
<organism evidence="2 3">
    <name type="scientific">Sphaeroforma arctica JP610</name>
    <dbReference type="NCBI Taxonomy" id="667725"/>
    <lineage>
        <taxon>Eukaryota</taxon>
        <taxon>Ichthyosporea</taxon>
        <taxon>Ichthyophonida</taxon>
        <taxon>Sphaeroforma</taxon>
    </lineage>
</organism>
<accession>A0A0L0G1W6</accession>